<dbReference type="AlphaFoldDB" id="A0A1J5PBD2"/>
<gene>
    <name evidence="1" type="ORF">GALL_494340</name>
</gene>
<sequence length="270" mass="28573">MLEKVLRRGAPVDDAPGHDLVLAREVDQIVERADGFRRIEERRRAVRGGQPGLAVFDRQALEQPVGEARGRNLQPPVGRAGRVVQLGEAAGEIAHLVPVRRGLFGVETNGLECLLVPVEHGSGPLERHAPGLAGELGIGHERGVEALEPGGIALDQIFRRDQHALVEQGEDVHGQRHGHFGGVGTAAAQRREGLGDGVLIAAGVDGLDHDIGVGLVEFGGIAIENLGDRPADGDRVIHRQFDDICGMGHRQCGAQQGNGGSLQEIATLHG</sequence>
<evidence type="ECO:0000313" key="1">
    <source>
        <dbReference type="EMBL" id="OIQ68969.1"/>
    </source>
</evidence>
<dbReference type="EMBL" id="MLJW01004994">
    <property type="protein sequence ID" value="OIQ68969.1"/>
    <property type="molecule type" value="Genomic_DNA"/>
</dbReference>
<name>A0A1J5PBD2_9ZZZZ</name>
<proteinExistence type="predicted"/>
<organism evidence="1">
    <name type="scientific">mine drainage metagenome</name>
    <dbReference type="NCBI Taxonomy" id="410659"/>
    <lineage>
        <taxon>unclassified sequences</taxon>
        <taxon>metagenomes</taxon>
        <taxon>ecological metagenomes</taxon>
    </lineage>
</organism>
<protein>
    <submittedName>
        <fullName evidence="1">Uncharacterized protein</fullName>
    </submittedName>
</protein>
<accession>A0A1J5PBD2</accession>
<reference evidence="1" key="1">
    <citation type="submission" date="2016-10" db="EMBL/GenBank/DDBJ databases">
        <title>Sequence of Gallionella enrichment culture.</title>
        <authorList>
            <person name="Poehlein A."/>
            <person name="Muehling M."/>
            <person name="Daniel R."/>
        </authorList>
    </citation>
    <scope>NUCLEOTIDE SEQUENCE</scope>
</reference>
<comment type="caution">
    <text evidence="1">The sequence shown here is derived from an EMBL/GenBank/DDBJ whole genome shotgun (WGS) entry which is preliminary data.</text>
</comment>